<dbReference type="InterPro" id="IPR011008">
    <property type="entry name" value="Dimeric_a/b-barrel"/>
</dbReference>
<dbReference type="AlphaFoldDB" id="A0A550JFD6"/>
<comment type="caution">
    <text evidence="2">The sequence shown here is derived from an EMBL/GenBank/DDBJ whole genome shotgun (WGS) entry which is preliminary data.</text>
</comment>
<organism evidence="2 3">
    <name type="scientific">Trichloromonas acetexigens</name>
    <dbReference type="NCBI Taxonomy" id="38815"/>
    <lineage>
        <taxon>Bacteria</taxon>
        <taxon>Pseudomonadati</taxon>
        <taxon>Thermodesulfobacteriota</taxon>
        <taxon>Desulfuromonadia</taxon>
        <taxon>Desulfuromonadales</taxon>
        <taxon>Trichloromonadaceae</taxon>
        <taxon>Trichloromonas</taxon>
    </lineage>
</organism>
<sequence length="96" mass="10477">MIRHIIFFKFKADAGESAIADLEASLNGLPGLIAEIRAFSCGRDVLRSARSYDLALVADFDDLAALDRYQVHPDHQAVVAKVKVLAESVVAVDFEC</sequence>
<dbReference type="SMART" id="SM00886">
    <property type="entry name" value="Dabb"/>
    <property type="match status" value="1"/>
</dbReference>
<accession>A0A550JFD6</accession>
<gene>
    <name evidence="2" type="ORF">FL622_08970</name>
</gene>
<protein>
    <submittedName>
        <fullName evidence="2">Dabb family protein</fullName>
    </submittedName>
</protein>
<proteinExistence type="predicted"/>
<dbReference type="RefSeq" id="WP_092057746.1">
    <property type="nucleotide sequence ID" value="NZ_FOJJ01000037.1"/>
</dbReference>
<dbReference type="OrthoDB" id="9808130at2"/>
<dbReference type="SUPFAM" id="SSF54909">
    <property type="entry name" value="Dimeric alpha+beta barrel"/>
    <property type="match status" value="1"/>
</dbReference>
<dbReference type="PROSITE" id="PS51502">
    <property type="entry name" value="S_R_A_B_BARREL"/>
    <property type="match status" value="1"/>
</dbReference>
<keyword evidence="3" id="KW-1185">Reference proteome</keyword>
<evidence type="ECO:0000313" key="2">
    <source>
        <dbReference type="EMBL" id="TRO81919.1"/>
    </source>
</evidence>
<reference evidence="2 3" key="1">
    <citation type="submission" date="2019-07" db="EMBL/GenBank/DDBJ databases">
        <title>Insights of Desulfuromonas acetexigens electromicrobiology.</title>
        <authorList>
            <person name="Katuri K."/>
            <person name="Sapireddy V."/>
            <person name="Shaw D.R."/>
            <person name="Saikaly P."/>
        </authorList>
    </citation>
    <scope>NUCLEOTIDE SEQUENCE [LARGE SCALE GENOMIC DNA]</scope>
    <source>
        <strain evidence="2 3">2873</strain>
    </source>
</reference>
<feature type="domain" description="Stress-response A/B barrel" evidence="1">
    <location>
        <begin position="2"/>
        <end position="94"/>
    </location>
</feature>
<dbReference type="Gene3D" id="3.30.70.100">
    <property type="match status" value="1"/>
</dbReference>
<dbReference type="PANTHER" id="PTHR37832">
    <property type="entry name" value="BLL2683 PROTEIN"/>
    <property type="match status" value="1"/>
</dbReference>
<dbReference type="InterPro" id="IPR013097">
    <property type="entry name" value="Dabb"/>
</dbReference>
<dbReference type="PANTHER" id="PTHR37832:SF1">
    <property type="entry name" value="STRESS-RESPONSE A_B BARREL DOMAIN-CONTAINING PROTEIN"/>
    <property type="match status" value="1"/>
</dbReference>
<evidence type="ECO:0000259" key="1">
    <source>
        <dbReference type="PROSITE" id="PS51502"/>
    </source>
</evidence>
<dbReference type="EMBL" id="VJVV01000005">
    <property type="protein sequence ID" value="TRO81919.1"/>
    <property type="molecule type" value="Genomic_DNA"/>
</dbReference>
<dbReference type="Pfam" id="PF07876">
    <property type="entry name" value="Dabb"/>
    <property type="match status" value="1"/>
</dbReference>
<evidence type="ECO:0000313" key="3">
    <source>
        <dbReference type="Proteomes" id="UP000317155"/>
    </source>
</evidence>
<dbReference type="Proteomes" id="UP000317155">
    <property type="component" value="Unassembled WGS sequence"/>
</dbReference>
<name>A0A550JFD6_9BACT</name>